<reference evidence="2" key="1">
    <citation type="submission" date="2018-02" db="EMBL/GenBank/DDBJ databases">
        <authorList>
            <person name="Cohen D.B."/>
            <person name="Kent A.D."/>
        </authorList>
    </citation>
    <scope>NUCLEOTIDE SEQUENCE</scope>
</reference>
<sequence length="388" mass="44361">MKNKSRDFKFLQDKLEARLNGWRSKCLSWAGRCTLIKSVAQALPTYTMSSFEVPKKVCDALDSQSRRFWWNPKKQNGSYLAWKFWDHLCQPKGKGGLGFRYAKDFNMALLTKLSWMIATKRDSLCMRVLRSNGHSINVWKDPWIPWNDDFKPKPRDEGFRAEMFNIDGCESIANLVIDPPIENCYVLSNAVQVKEQRSLQLAITIEAIWNLRNSVVHNGEQINIPTTIKGTDFRFAECTEAREPMVDKDPNSVKLWTRPPMGMVKLNVDAAILSDKCWLAVVARDDRGNIMKYWSKAIPLNEPVVAEANAILWAIQIAKEEDFKDIIVEGDAKICFDVLNSNVVESLWSISSLCKDIKFLGQSFSSCLFNWVFREANSVAHSLAKFAT</sequence>
<dbReference type="PANTHER" id="PTHR47074:SF11">
    <property type="entry name" value="REVERSE TRANSCRIPTASE-LIKE PROTEIN"/>
    <property type="match status" value="1"/>
</dbReference>
<dbReference type="InterPro" id="IPR052929">
    <property type="entry name" value="RNase_H-like_EbsB-rel"/>
</dbReference>
<dbReference type="GO" id="GO:0003676">
    <property type="term" value="F:nucleic acid binding"/>
    <property type="evidence" value="ECO:0007669"/>
    <property type="project" value="InterPro"/>
</dbReference>
<dbReference type="InterPro" id="IPR036397">
    <property type="entry name" value="RNaseH_sf"/>
</dbReference>
<organism evidence="2">
    <name type="scientific">Fagus sylvatica</name>
    <name type="common">Beechnut</name>
    <dbReference type="NCBI Taxonomy" id="28930"/>
    <lineage>
        <taxon>Eukaryota</taxon>
        <taxon>Viridiplantae</taxon>
        <taxon>Streptophyta</taxon>
        <taxon>Embryophyta</taxon>
        <taxon>Tracheophyta</taxon>
        <taxon>Spermatophyta</taxon>
        <taxon>Magnoliopsida</taxon>
        <taxon>eudicotyledons</taxon>
        <taxon>Gunneridae</taxon>
        <taxon>Pentapetalae</taxon>
        <taxon>rosids</taxon>
        <taxon>fabids</taxon>
        <taxon>Fagales</taxon>
        <taxon>Fagaceae</taxon>
        <taxon>Fagus</taxon>
    </lineage>
</organism>
<evidence type="ECO:0000259" key="1">
    <source>
        <dbReference type="Pfam" id="PF13456"/>
    </source>
</evidence>
<dbReference type="InterPro" id="IPR012337">
    <property type="entry name" value="RNaseH-like_sf"/>
</dbReference>
<evidence type="ECO:0000313" key="2">
    <source>
        <dbReference type="EMBL" id="SPD02308.1"/>
    </source>
</evidence>
<gene>
    <name evidence="2" type="ORF">FSB_LOCUS30190</name>
</gene>
<dbReference type="InterPro" id="IPR044730">
    <property type="entry name" value="RNase_H-like_dom_plant"/>
</dbReference>
<proteinExistence type="predicted"/>
<dbReference type="PANTHER" id="PTHR47074">
    <property type="entry name" value="BNAC02G40300D PROTEIN"/>
    <property type="match status" value="1"/>
</dbReference>
<accession>A0A2N9GS85</accession>
<protein>
    <recommendedName>
        <fullName evidence="1">RNase H type-1 domain-containing protein</fullName>
    </recommendedName>
</protein>
<dbReference type="CDD" id="cd06222">
    <property type="entry name" value="RNase_H_like"/>
    <property type="match status" value="1"/>
</dbReference>
<name>A0A2N9GS85_FAGSY</name>
<dbReference type="GO" id="GO:0004523">
    <property type="term" value="F:RNA-DNA hybrid ribonuclease activity"/>
    <property type="evidence" value="ECO:0007669"/>
    <property type="project" value="InterPro"/>
</dbReference>
<dbReference type="Gene3D" id="3.30.420.10">
    <property type="entry name" value="Ribonuclease H-like superfamily/Ribonuclease H"/>
    <property type="match status" value="1"/>
</dbReference>
<dbReference type="Pfam" id="PF13456">
    <property type="entry name" value="RVT_3"/>
    <property type="match status" value="1"/>
</dbReference>
<dbReference type="InterPro" id="IPR002156">
    <property type="entry name" value="RNaseH_domain"/>
</dbReference>
<feature type="domain" description="RNase H type-1" evidence="1">
    <location>
        <begin position="277"/>
        <end position="387"/>
    </location>
</feature>
<dbReference type="AlphaFoldDB" id="A0A2N9GS85"/>
<dbReference type="EMBL" id="OIVN01002290">
    <property type="protein sequence ID" value="SPD02308.1"/>
    <property type="molecule type" value="Genomic_DNA"/>
</dbReference>
<dbReference type="SUPFAM" id="SSF53098">
    <property type="entry name" value="Ribonuclease H-like"/>
    <property type="match status" value="1"/>
</dbReference>